<dbReference type="Proteomes" id="UP001157017">
    <property type="component" value="Unassembled WGS sequence"/>
</dbReference>
<organism evidence="3 4">
    <name type="scientific">Angustibacter aerolatus</name>
    <dbReference type="NCBI Taxonomy" id="1162965"/>
    <lineage>
        <taxon>Bacteria</taxon>
        <taxon>Bacillati</taxon>
        <taxon>Actinomycetota</taxon>
        <taxon>Actinomycetes</taxon>
        <taxon>Kineosporiales</taxon>
        <taxon>Kineosporiaceae</taxon>
    </lineage>
</organism>
<name>A0ABQ6JJ78_9ACTN</name>
<dbReference type="Pfam" id="PF02737">
    <property type="entry name" value="3HCDH_N"/>
    <property type="match status" value="1"/>
</dbReference>
<evidence type="ECO:0000313" key="4">
    <source>
        <dbReference type="Proteomes" id="UP001157017"/>
    </source>
</evidence>
<reference evidence="4" key="1">
    <citation type="journal article" date="2019" name="Int. J. Syst. Evol. Microbiol.">
        <title>The Global Catalogue of Microorganisms (GCM) 10K type strain sequencing project: providing services to taxonomists for standard genome sequencing and annotation.</title>
        <authorList>
            <consortium name="The Broad Institute Genomics Platform"/>
            <consortium name="The Broad Institute Genome Sequencing Center for Infectious Disease"/>
            <person name="Wu L."/>
            <person name="Ma J."/>
        </authorList>
    </citation>
    <scope>NUCLEOTIDE SEQUENCE [LARGE SCALE GENOMIC DNA]</scope>
    <source>
        <strain evidence="4">NBRC 108730</strain>
    </source>
</reference>
<comment type="caution">
    <text evidence="3">The sequence shown here is derived from an EMBL/GenBank/DDBJ whole genome shotgun (WGS) entry which is preliminary data.</text>
</comment>
<proteinExistence type="predicted"/>
<accession>A0ABQ6JJ78</accession>
<sequence length="99" mass="10182">MGTVEAGAPVGVVGAGTMGAGIALVAAQAGHPVLLLDARAGAADDAVRSLREKRRGWEPAARSTRTTPPRPASGCRSRAPWPTWPGAGWWSRPSSRTSP</sequence>
<keyword evidence="4" id="KW-1185">Reference proteome</keyword>
<gene>
    <name evidence="3" type="ORF">GCM10025868_24190</name>
</gene>
<evidence type="ECO:0000259" key="2">
    <source>
        <dbReference type="Pfam" id="PF02737"/>
    </source>
</evidence>
<dbReference type="InterPro" id="IPR006176">
    <property type="entry name" value="3-OHacyl-CoA_DH_NAD-bd"/>
</dbReference>
<protein>
    <recommendedName>
        <fullName evidence="2">3-hydroxyacyl-CoA dehydrogenase NAD binding domain-containing protein</fullName>
    </recommendedName>
</protein>
<feature type="domain" description="3-hydroxyacyl-CoA dehydrogenase NAD binding" evidence="2">
    <location>
        <begin position="10"/>
        <end position="53"/>
    </location>
</feature>
<dbReference type="Gene3D" id="3.40.50.720">
    <property type="entry name" value="NAD(P)-binding Rossmann-like Domain"/>
    <property type="match status" value="1"/>
</dbReference>
<feature type="compositionally biased region" description="Low complexity" evidence="1">
    <location>
        <begin position="79"/>
        <end position="90"/>
    </location>
</feature>
<dbReference type="SUPFAM" id="SSF51735">
    <property type="entry name" value="NAD(P)-binding Rossmann-fold domains"/>
    <property type="match status" value="1"/>
</dbReference>
<evidence type="ECO:0000256" key="1">
    <source>
        <dbReference type="SAM" id="MobiDB-lite"/>
    </source>
</evidence>
<dbReference type="EMBL" id="BSUZ01000001">
    <property type="protein sequence ID" value="GMA87169.1"/>
    <property type="molecule type" value="Genomic_DNA"/>
</dbReference>
<dbReference type="InterPro" id="IPR036291">
    <property type="entry name" value="NAD(P)-bd_dom_sf"/>
</dbReference>
<evidence type="ECO:0000313" key="3">
    <source>
        <dbReference type="EMBL" id="GMA87169.1"/>
    </source>
</evidence>
<feature type="region of interest" description="Disordered" evidence="1">
    <location>
        <begin position="50"/>
        <end position="99"/>
    </location>
</feature>